<accession>A0A1M6DUE4</accession>
<organism evidence="1 2">
    <name type="scientific">Tessaracoccus bendigoensis DSM 12906</name>
    <dbReference type="NCBI Taxonomy" id="1123357"/>
    <lineage>
        <taxon>Bacteria</taxon>
        <taxon>Bacillati</taxon>
        <taxon>Actinomycetota</taxon>
        <taxon>Actinomycetes</taxon>
        <taxon>Propionibacteriales</taxon>
        <taxon>Propionibacteriaceae</taxon>
        <taxon>Tessaracoccus</taxon>
    </lineage>
</organism>
<dbReference type="AlphaFoldDB" id="A0A1M6DUE4"/>
<name>A0A1M6DUE4_9ACTN</name>
<dbReference type="Proteomes" id="UP000184512">
    <property type="component" value="Unassembled WGS sequence"/>
</dbReference>
<reference evidence="1 2" key="1">
    <citation type="submission" date="2016-11" db="EMBL/GenBank/DDBJ databases">
        <authorList>
            <person name="Jaros S."/>
            <person name="Januszkiewicz K."/>
            <person name="Wedrychowicz H."/>
        </authorList>
    </citation>
    <scope>NUCLEOTIDE SEQUENCE [LARGE SCALE GENOMIC DNA]</scope>
    <source>
        <strain evidence="1 2">DSM 12906</strain>
    </source>
</reference>
<sequence length="156" mass="16750">MEAVAPAARLGRTAMAGIEVRILTEGELDPQVQVDLGSLRRKPVPGGTAITGTCRDTAELWGMLGRLRRAGIRLRSLQRLACPLTEPSDAHLEVKIEVEGYAADAVAGLSEEIEVFESPPSTTLIMQVPGEAGLVEVLEHLESLALDLREIRVDAC</sequence>
<gene>
    <name evidence="1" type="ORF">SAMN02745244_01009</name>
</gene>
<evidence type="ECO:0000313" key="2">
    <source>
        <dbReference type="Proteomes" id="UP000184512"/>
    </source>
</evidence>
<evidence type="ECO:0000313" key="1">
    <source>
        <dbReference type="EMBL" id="SHI76750.1"/>
    </source>
</evidence>
<proteinExistence type="predicted"/>
<dbReference type="STRING" id="1123357.SAMN02745244_01009"/>
<dbReference type="EMBL" id="FQZG01000014">
    <property type="protein sequence ID" value="SHI76750.1"/>
    <property type="molecule type" value="Genomic_DNA"/>
</dbReference>
<keyword evidence="2" id="KW-1185">Reference proteome</keyword>
<protein>
    <submittedName>
        <fullName evidence="1">Uncharacterized protein</fullName>
    </submittedName>
</protein>